<comment type="caution">
    <text evidence="1">The sequence shown here is derived from an EMBL/GenBank/DDBJ whole genome shotgun (WGS) entry which is preliminary data.</text>
</comment>
<accession>A0ABW7K7B9</accession>
<dbReference type="RefSeq" id="WP_395123954.1">
    <property type="nucleotide sequence ID" value="NZ_JBIMSN010000052.1"/>
</dbReference>
<dbReference type="Proteomes" id="UP001609219">
    <property type="component" value="Unassembled WGS sequence"/>
</dbReference>
<keyword evidence="4" id="KW-1185">Reference proteome</keyword>
<proteinExistence type="predicted"/>
<evidence type="ECO:0000313" key="4">
    <source>
        <dbReference type="Proteomes" id="UP001609219"/>
    </source>
</evidence>
<sequence>MRNRSPAQTRASGQEIADAFTEAQAIPGKADFAAFVDKRFEGGSN</sequence>
<evidence type="ECO:0000313" key="1">
    <source>
        <dbReference type="EMBL" id="MFH5229290.1"/>
    </source>
</evidence>
<reference evidence="3 4" key="1">
    <citation type="submission" date="2024-10" db="EMBL/GenBank/DDBJ databases">
        <authorList>
            <person name="Riesco R."/>
        </authorList>
    </citation>
    <scope>NUCLEOTIDE SEQUENCE [LARGE SCALE GENOMIC DNA]</scope>
    <source>
        <strain evidence="2 3">NCIMB 15448</strain>
        <strain evidence="1 4">NCIMB 15450</strain>
    </source>
</reference>
<evidence type="ECO:0000313" key="3">
    <source>
        <dbReference type="Proteomes" id="UP001609176"/>
    </source>
</evidence>
<evidence type="ECO:0000313" key="2">
    <source>
        <dbReference type="EMBL" id="MFH5241699.1"/>
    </source>
</evidence>
<dbReference type="EMBL" id="JBIMSN010000052">
    <property type="protein sequence ID" value="MFH5229290.1"/>
    <property type="molecule type" value="Genomic_DNA"/>
</dbReference>
<organism evidence="1 4">
    <name type="scientific">Antrihabitans spumae</name>
    <dbReference type="NCBI Taxonomy" id="3373370"/>
    <lineage>
        <taxon>Bacteria</taxon>
        <taxon>Bacillati</taxon>
        <taxon>Actinomycetota</taxon>
        <taxon>Actinomycetes</taxon>
        <taxon>Mycobacteriales</taxon>
        <taxon>Nocardiaceae</taxon>
        <taxon>Antrihabitans</taxon>
    </lineage>
</organism>
<protein>
    <submittedName>
        <fullName evidence="1">Uncharacterized protein</fullName>
    </submittedName>
</protein>
<dbReference type="Proteomes" id="UP001609176">
    <property type="component" value="Unassembled WGS sequence"/>
</dbReference>
<name>A0ABW7K7B9_9NOCA</name>
<gene>
    <name evidence="2" type="ORF">ACHIPV_07320</name>
    <name evidence="1" type="ORF">ACHIRB_12005</name>
</gene>
<dbReference type="EMBL" id="JBIMSP010000008">
    <property type="protein sequence ID" value="MFH5241699.1"/>
    <property type="molecule type" value="Genomic_DNA"/>
</dbReference>